<accession>A0A482TGK7</accession>
<protein>
    <submittedName>
        <fullName evidence="1">Uncharacterized protein</fullName>
    </submittedName>
</protein>
<dbReference type="AlphaFoldDB" id="A0A482TGK7"/>
<dbReference type="RefSeq" id="WP_129756003.1">
    <property type="nucleotide sequence ID" value="NZ_JAFKAA010000002.1"/>
</dbReference>
<name>A0A482TGK7_HALHI</name>
<evidence type="ECO:0000313" key="1">
    <source>
        <dbReference type="EMBL" id="RYJ11229.1"/>
    </source>
</evidence>
<comment type="caution">
    <text evidence="1">The sequence shown here is derived from an EMBL/GenBank/DDBJ whole genome shotgun (WGS) entry which is preliminary data.</text>
</comment>
<gene>
    <name evidence="1" type="ORF">ELS20_15405</name>
</gene>
<evidence type="ECO:0000313" key="2">
    <source>
        <dbReference type="Proteomes" id="UP000293535"/>
    </source>
</evidence>
<sequence>MTFTGPNAVTWGEALAALRDNIDSISGWSIIDTSANGGATPLTAGEWFVLETPNGENHRLKIRDNRYSGGITMESGPSWDTANTTWEDRYANDIAQKTGSDGYGDPMAYAPDDRGGERMSMSHSVSYYLDYTESGWVFYAERNEGDGNDEDIAIGMAELSKTWDFDSAANRESNYATLWHAQAYDGDYDNREKRQWTNFLPAMSGTQSGSTHHGRGMVNPDNNYANYTTTDNVVASSQYRNNRNNDAIIGTHDLWIREESGQDASHEDTIQDSGANNLYKLLKAHNVAQVGIGMR</sequence>
<proteinExistence type="predicted"/>
<dbReference type="Proteomes" id="UP000293535">
    <property type="component" value="Unassembled WGS sequence"/>
</dbReference>
<dbReference type="EMBL" id="RZIG01000002">
    <property type="protein sequence ID" value="RYJ11229.1"/>
    <property type="molecule type" value="Genomic_DNA"/>
</dbReference>
<reference evidence="1 2" key="1">
    <citation type="submission" date="2018-12" db="EMBL/GenBank/DDBJ databases">
        <title>Draft genome sequence of Haloarcula hispinica strain 18.1, an halophilic archaeon isolated from Chott El Jerid of Southern Tunisia.</title>
        <authorList>
            <person name="Najjari A."/>
            <person name="Ben Dhia O."/>
            <person name="Ferjani R."/>
            <person name="Mahjoubi M."/>
            <person name="Sghaier H."/>
            <person name="Elshahed M."/>
            <person name="Ouzari H.I."/>
            <person name="Cherid A."/>
            <person name="Youssef N."/>
        </authorList>
    </citation>
    <scope>NUCLEOTIDE SEQUENCE [LARGE SCALE GENOMIC DNA]</scope>
    <source>
        <strain evidence="1 2">18.1</strain>
    </source>
</reference>
<organism evidence="1 2">
    <name type="scientific">Haloarcula hispanica</name>
    <dbReference type="NCBI Taxonomy" id="51589"/>
    <lineage>
        <taxon>Archaea</taxon>
        <taxon>Methanobacteriati</taxon>
        <taxon>Methanobacteriota</taxon>
        <taxon>Stenosarchaea group</taxon>
        <taxon>Halobacteria</taxon>
        <taxon>Halobacteriales</taxon>
        <taxon>Haloarculaceae</taxon>
        <taxon>Haloarcula</taxon>
    </lineage>
</organism>